<comment type="cofactor">
    <cofactor evidence="7">
        <name>Mg(2+)</name>
        <dbReference type="ChEBI" id="CHEBI:18420"/>
    </cofactor>
</comment>
<dbReference type="InterPro" id="IPR038987">
    <property type="entry name" value="MoeA-like"/>
</dbReference>
<dbReference type="EMBL" id="JAVDYG010000001">
    <property type="protein sequence ID" value="MDR7363772.1"/>
    <property type="molecule type" value="Genomic_DNA"/>
</dbReference>
<dbReference type="InterPro" id="IPR005111">
    <property type="entry name" value="MoeA_C_domain_IV"/>
</dbReference>
<evidence type="ECO:0000256" key="6">
    <source>
        <dbReference type="ARBA" id="ARBA00047317"/>
    </source>
</evidence>
<dbReference type="GO" id="GO:0061599">
    <property type="term" value="F:molybdopterin molybdotransferase activity"/>
    <property type="evidence" value="ECO:0007669"/>
    <property type="project" value="UniProtKB-EC"/>
</dbReference>
<gene>
    <name evidence="9" type="ORF">J2S63_003325</name>
</gene>
<evidence type="ECO:0000256" key="7">
    <source>
        <dbReference type="RuleBase" id="RU365090"/>
    </source>
</evidence>
<dbReference type="RefSeq" id="WP_310304570.1">
    <property type="nucleotide sequence ID" value="NZ_BAAAPS010000005.1"/>
</dbReference>
<dbReference type="InterPro" id="IPR036135">
    <property type="entry name" value="MoeA_linker/N_sf"/>
</dbReference>
<dbReference type="CDD" id="cd00887">
    <property type="entry name" value="MoeA"/>
    <property type="match status" value="1"/>
</dbReference>
<dbReference type="NCBIfam" id="NF045515">
    <property type="entry name" value="Glp_gephyrin"/>
    <property type="match status" value="1"/>
</dbReference>
<dbReference type="InterPro" id="IPR005110">
    <property type="entry name" value="MoeA_linker/N"/>
</dbReference>
<feature type="domain" description="MoaB/Mog" evidence="8">
    <location>
        <begin position="189"/>
        <end position="328"/>
    </location>
</feature>
<dbReference type="InterPro" id="IPR036425">
    <property type="entry name" value="MoaB/Mog-like_dom_sf"/>
</dbReference>
<keyword evidence="7" id="KW-0479">Metal-binding</keyword>
<comment type="function">
    <text evidence="1 7">Catalyzes the insertion of molybdate into adenylated molybdopterin with the concomitant release of AMP.</text>
</comment>
<evidence type="ECO:0000256" key="4">
    <source>
        <dbReference type="ARBA" id="ARBA00022505"/>
    </source>
</evidence>
<comment type="pathway">
    <text evidence="2 7">Cofactor biosynthesis; molybdopterin biosynthesis.</text>
</comment>
<protein>
    <recommendedName>
        <fullName evidence="7">Molybdopterin molybdenumtransferase</fullName>
        <ecNumber evidence="7">2.10.1.1</ecNumber>
    </recommendedName>
</protein>
<dbReference type="SUPFAM" id="SSF63882">
    <property type="entry name" value="MoeA N-terminal region -like"/>
    <property type="match status" value="1"/>
</dbReference>
<evidence type="ECO:0000259" key="8">
    <source>
        <dbReference type="SMART" id="SM00852"/>
    </source>
</evidence>
<evidence type="ECO:0000313" key="9">
    <source>
        <dbReference type="EMBL" id="MDR7363772.1"/>
    </source>
</evidence>
<name>A0ABU2BZD6_9ACTN</name>
<comment type="caution">
    <text evidence="9">The sequence shown here is derived from an EMBL/GenBank/DDBJ whole genome shotgun (WGS) entry which is preliminary data.</text>
</comment>
<dbReference type="PANTHER" id="PTHR10192">
    <property type="entry name" value="MOLYBDOPTERIN BIOSYNTHESIS PROTEIN"/>
    <property type="match status" value="1"/>
</dbReference>
<dbReference type="Pfam" id="PF03454">
    <property type="entry name" value="MoeA_C"/>
    <property type="match status" value="1"/>
</dbReference>
<dbReference type="SUPFAM" id="SSF53218">
    <property type="entry name" value="Molybdenum cofactor biosynthesis proteins"/>
    <property type="match status" value="1"/>
</dbReference>
<dbReference type="SUPFAM" id="SSF63867">
    <property type="entry name" value="MoeA C-terminal domain-like"/>
    <property type="match status" value="1"/>
</dbReference>
<keyword evidence="4 7" id="KW-0500">Molybdenum</keyword>
<keyword evidence="7" id="KW-0460">Magnesium</keyword>
<proteinExistence type="inferred from homology"/>
<dbReference type="InterPro" id="IPR001453">
    <property type="entry name" value="MoaB/Mog_dom"/>
</dbReference>
<comment type="catalytic activity">
    <reaction evidence="6">
        <text>adenylyl-molybdopterin + molybdate = Mo-molybdopterin + AMP + H(+)</text>
        <dbReference type="Rhea" id="RHEA:35047"/>
        <dbReference type="ChEBI" id="CHEBI:15378"/>
        <dbReference type="ChEBI" id="CHEBI:36264"/>
        <dbReference type="ChEBI" id="CHEBI:62727"/>
        <dbReference type="ChEBI" id="CHEBI:71302"/>
        <dbReference type="ChEBI" id="CHEBI:456215"/>
        <dbReference type="EC" id="2.10.1.1"/>
    </reaction>
</comment>
<dbReference type="Gene3D" id="3.90.105.10">
    <property type="entry name" value="Molybdopterin biosynthesis moea protein, domain 2"/>
    <property type="match status" value="1"/>
</dbReference>
<comment type="similarity">
    <text evidence="3 7">Belongs to the MoeA family.</text>
</comment>
<dbReference type="Gene3D" id="2.40.340.10">
    <property type="entry name" value="MoeA, C-terminal, domain IV"/>
    <property type="match status" value="1"/>
</dbReference>
<dbReference type="NCBIfam" id="TIGR00177">
    <property type="entry name" value="molyb_syn"/>
    <property type="match status" value="1"/>
</dbReference>
<dbReference type="Gene3D" id="2.170.190.11">
    <property type="entry name" value="Molybdopterin biosynthesis moea protein, domain 3"/>
    <property type="match status" value="1"/>
</dbReference>
<dbReference type="Proteomes" id="UP001183648">
    <property type="component" value="Unassembled WGS sequence"/>
</dbReference>
<dbReference type="PANTHER" id="PTHR10192:SF5">
    <property type="entry name" value="GEPHYRIN"/>
    <property type="match status" value="1"/>
</dbReference>
<evidence type="ECO:0000256" key="1">
    <source>
        <dbReference type="ARBA" id="ARBA00002901"/>
    </source>
</evidence>
<dbReference type="Gene3D" id="3.40.980.10">
    <property type="entry name" value="MoaB/Mog-like domain"/>
    <property type="match status" value="1"/>
</dbReference>
<evidence type="ECO:0000256" key="2">
    <source>
        <dbReference type="ARBA" id="ARBA00005046"/>
    </source>
</evidence>
<accession>A0ABU2BZD6</accession>
<dbReference type="Pfam" id="PF00994">
    <property type="entry name" value="MoCF_biosynth"/>
    <property type="match status" value="1"/>
</dbReference>
<keyword evidence="10" id="KW-1185">Reference proteome</keyword>
<reference evidence="9 10" key="1">
    <citation type="submission" date="2023-07" db="EMBL/GenBank/DDBJ databases">
        <title>Sequencing the genomes of 1000 actinobacteria strains.</title>
        <authorList>
            <person name="Klenk H.-P."/>
        </authorList>
    </citation>
    <scope>NUCLEOTIDE SEQUENCE [LARGE SCALE GENOMIC DNA]</scope>
    <source>
        <strain evidence="9 10">DSM 19426</strain>
    </source>
</reference>
<evidence type="ECO:0000256" key="3">
    <source>
        <dbReference type="ARBA" id="ARBA00010763"/>
    </source>
</evidence>
<dbReference type="EC" id="2.10.1.1" evidence="7"/>
<dbReference type="SMART" id="SM00852">
    <property type="entry name" value="MoCF_biosynth"/>
    <property type="match status" value="1"/>
</dbReference>
<organism evidence="9 10">
    <name type="scientific">Nocardioides marmoribigeumensis</name>
    <dbReference type="NCBI Taxonomy" id="433649"/>
    <lineage>
        <taxon>Bacteria</taxon>
        <taxon>Bacillati</taxon>
        <taxon>Actinomycetota</taxon>
        <taxon>Actinomycetes</taxon>
        <taxon>Propionibacteriales</taxon>
        <taxon>Nocardioidaceae</taxon>
        <taxon>Nocardioides</taxon>
    </lineage>
</organism>
<dbReference type="InterPro" id="IPR036688">
    <property type="entry name" value="MoeA_C_domain_IV_sf"/>
</dbReference>
<keyword evidence="7 9" id="KW-0808">Transferase</keyword>
<evidence type="ECO:0000256" key="5">
    <source>
        <dbReference type="ARBA" id="ARBA00023150"/>
    </source>
</evidence>
<evidence type="ECO:0000313" key="10">
    <source>
        <dbReference type="Proteomes" id="UP001183648"/>
    </source>
</evidence>
<dbReference type="Pfam" id="PF03453">
    <property type="entry name" value="MoeA_N"/>
    <property type="match status" value="1"/>
</dbReference>
<keyword evidence="5 7" id="KW-0501">Molybdenum cofactor biosynthesis</keyword>
<sequence>MAFEPHDREPLGTVEEHLHRVLEGIEPLPAFEQPLIDSLGLPVCRQITSPMDVPSFDNSSMDGYAVRREDLAGASEDSPVQLPVVGESAAGQSKILGMSGGSAVRIMTGAPLPQGADAVVPVEWTDAGSASVRIRRQPDAGQHVRRRGDDIAEGELLMEEGALLGPRQVGLLAGVGMARVATRPRPRVVVISTGAELREPGGRLSHDTIYDSNSFMLAAAVRQAGAIAYRVGIVSDDPTEFADALSDQLVRADAVITSGGVSKGAYDVVKEVLSQTGTVWFGGLRMQPGKPQGFGHVGEDRVPIFTLPGNPVSSYVSFQVFVLPALRKMMGRTPVSRPRVRLRIDEGFRSPAGREQYVRARVRPAPDGGSTVSPVGGHGSHLLGDLSASDALVVVPADTEVVEAGSTVDVLLLDQDF</sequence>